<protein>
    <submittedName>
        <fullName evidence="1">Mobile element protein</fullName>
    </submittedName>
</protein>
<gene>
    <name evidence="1" type="ORF">CTDIVETGP_0926</name>
</gene>
<name>W6N3Y8_CLOTY</name>
<dbReference type="AlphaFoldDB" id="W6N3Y8"/>
<comment type="caution">
    <text evidence="1">The sequence shown here is derived from an EMBL/GenBank/DDBJ whole genome shotgun (WGS) entry which is preliminary data.</text>
</comment>
<proteinExistence type="predicted"/>
<sequence length="190" mass="21586">MNENVKYNIIKKLVESNGNNQRAAIQINCTVRHINRMIKGYKEKGKDFFIHGNHGRNPVHALDNSIKQTIVNLYRTKYEGTNLTHFSELLEGFEGIKVSSNTIRSILLQEFILSPKAKHASKKTLQAKLKDMPKSTKSKKQAGIIQNSILVVEDTHPKRPRCAYFGEMLQMDASLHPSFSGKKSTPYSCR</sequence>
<evidence type="ECO:0000313" key="1">
    <source>
        <dbReference type="EMBL" id="CDL90856.1"/>
    </source>
</evidence>
<dbReference type="Proteomes" id="UP000019482">
    <property type="component" value="Unassembled WGS sequence"/>
</dbReference>
<evidence type="ECO:0000313" key="2">
    <source>
        <dbReference type="Proteomes" id="UP000019482"/>
    </source>
</evidence>
<accession>W6N3Y8</accession>
<keyword evidence="2" id="KW-1185">Reference proteome</keyword>
<dbReference type="EMBL" id="CBXI010000012">
    <property type="protein sequence ID" value="CDL90856.1"/>
    <property type="molecule type" value="Genomic_DNA"/>
</dbReference>
<organism evidence="1 2">
    <name type="scientific">Clostridium tyrobutyricum DIVETGP</name>
    <dbReference type="NCBI Taxonomy" id="1408889"/>
    <lineage>
        <taxon>Bacteria</taxon>
        <taxon>Bacillati</taxon>
        <taxon>Bacillota</taxon>
        <taxon>Clostridia</taxon>
        <taxon>Eubacteriales</taxon>
        <taxon>Clostridiaceae</taxon>
        <taxon>Clostridium</taxon>
    </lineage>
</organism>
<reference evidence="1 2" key="1">
    <citation type="journal article" date="2015" name="Genome Announc.">
        <title>Draft Genome Sequence of Clostridium tyrobutyricum Strain DIVETGP, Isolated from Cow's Milk for Grana Padano Production.</title>
        <authorList>
            <person name="Soggiu A."/>
            <person name="Piras C."/>
            <person name="Gaiarsa S."/>
            <person name="Sassera D."/>
            <person name="Roncada P."/>
            <person name="Bendixen E."/>
            <person name="Brasca M."/>
            <person name="Bonizzi L."/>
        </authorList>
    </citation>
    <scope>NUCLEOTIDE SEQUENCE [LARGE SCALE GENOMIC DNA]</scope>
    <source>
        <strain evidence="1 2">DIVETGP</strain>
    </source>
</reference>